<keyword evidence="1" id="KW-0472">Membrane</keyword>
<dbReference type="InterPro" id="IPR036779">
    <property type="entry name" value="LysM_dom_sf"/>
</dbReference>
<dbReference type="Pfam" id="PF01476">
    <property type="entry name" value="LysM"/>
    <property type="match status" value="1"/>
</dbReference>
<feature type="transmembrane region" description="Helical" evidence="1">
    <location>
        <begin position="61"/>
        <end position="80"/>
    </location>
</feature>
<proteinExistence type="predicted"/>
<feature type="domain" description="LysM" evidence="2">
    <location>
        <begin position="166"/>
        <end position="222"/>
    </location>
</feature>
<keyword evidence="4" id="KW-1185">Reference proteome</keyword>
<comment type="caution">
    <text evidence="3">The sequence shown here is derived from an EMBL/GenBank/DDBJ whole genome shotgun (WGS) entry which is preliminary data.</text>
</comment>
<dbReference type="PATRIC" id="fig|59561.3.peg.829"/>
<accession>A0A0W1KJY2</accession>
<feature type="transmembrane region" description="Helical" evidence="1">
    <location>
        <begin position="15"/>
        <end position="40"/>
    </location>
</feature>
<evidence type="ECO:0000313" key="4">
    <source>
        <dbReference type="Proteomes" id="UP000054404"/>
    </source>
</evidence>
<dbReference type="Gene3D" id="3.10.350.10">
    <property type="entry name" value="LysM domain"/>
    <property type="match status" value="1"/>
</dbReference>
<evidence type="ECO:0000259" key="2">
    <source>
        <dbReference type="PROSITE" id="PS51782"/>
    </source>
</evidence>
<dbReference type="AlphaFoldDB" id="A0A0W1KJY2"/>
<dbReference type="PROSITE" id="PS51782">
    <property type="entry name" value="LYSM"/>
    <property type="match status" value="1"/>
</dbReference>
<keyword evidence="1" id="KW-1133">Transmembrane helix</keyword>
<keyword evidence="1" id="KW-0812">Transmembrane</keyword>
<name>A0A0W1KJY2_9ACTO</name>
<evidence type="ECO:0000313" key="3">
    <source>
        <dbReference type="EMBL" id="KTF04315.1"/>
    </source>
</evidence>
<dbReference type="InterPro" id="IPR018392">
    <property type="entry name" value="LysM"/>
</dbReference>
<organism evidence="3 4">
    <name type="scientific">Trueperella bernardiae</name>
    <dbReference type="NCBI Taxonomy" id="59561"/>
    <lineage>
        <taxon>Bacteria</taxon>
        <taxon>Bacillati</taxon>
        <taxon>Actinomycetota</taxon>
        <taxon>Actinomycetes</taxon>
        <taxon>Actinomycetales</taxon>
        <taxon>Actinomycetaceae</taxon>
        <taxon>Trueperella</taxon>
    </lineage>
</organism>
<protein>
    <recommendedName>
        <fullName evidence="2">LysM domain-containing protein</fullName>
    </recommendedName>
</protein>
<dbReference type="EMBL" id="LNIZ01000003">
    <property type="protein sequence ID" value="KTF04315.1"/>
    <property type="molecule type" value="Genomic_DNA"/>
</dbReference>
<gene>
    <name evidence="3" type="ORF">AQZ59_00836</name>
</gene>
<dbReference type="CDD" id="cd00118">
    <property type="entry name" value="LysM"/>
    <property type="match status" value="1"/>
</dbReference>
<dbReference type="STRING" id="59561.AQZ59_00836"/>
<dbReference type="SMART" id="SM00257">
    <property type="entry name" value="LysM"/>
    <property type="match status" value="1"/>
</dbReference>
<dbReference type="Proteomes" id="UP000054404">
    <property type="component" value="Unassembled WGS sequence"/>
</dbReference>
<evidence type="ECO:0000256" key="1">
    <source>
        <dbReference type="SAM" id="Phobius"/>
    </source>
</evidence>
<reference evidence="3 4" key="1">
    <citation type="submission" date="2015-11" db="EMBL/GenBank/DDBJ databases">
        <title>Draft Genome Sequence of the Type Strain Trueperella bernardiae LCDC 89-0504T, Isolated from Blood Culture.</title>
        <authorList>
            <person name="Bernier A.-M."/>
            <person name="Bernard K."/>
        </authorList>
    </citation>
    <scope>NUCLEOTIDE SEQUENCE [LARGE SCALE GENOMIC DNA]</scope>
    <source>
        <strain evidence="3 4">LCDC 89-0504</strain>
    </source>
</reference>
<dbReference type="OrthoDB" id="3210682at2"/>
<sequence>MNPSHTGAPQQDLEAVLVAASAVAIALVVLWYLIAALALLRASRSGSRTLRARVARWGPPILKGIAAAGLAGSFIAPASADVDLSWGAPLPSASTLYEPAGPIHDADPAVASETAVAPLPEAGPVAAAEAPRIGKPLHDAALAATRESAPIARVDHTAGATLISERTHIVEAGDCLWSIARDYYSPSNDSELADIVLDLYLANKGVIGDDPNLIRPGQIITLP</sequence>
<dbReference type="RefSeq" id="WP_062613402.1">
    <property type="nucleotide sequence ID" value="NZ_CALTZF010000002.1"/>
</dbReference>